<dbReference type="OrthoDB" id="10305074at2759"/>
<dbReference type="AlphaFoldDB" id="A0A8X6N3B6"/>
<dbReference type="Proteomes" id="UP000887013">
    <property type="component" value="Unassembled WGS sequence"/>
</dbReference>
<evidence type="ECO:0000313" key="3">
    <source>
        <dbReference type="Proteomes" id="UP000887013"/>
    </source>
</evidence>
<keyword evidence="3" id="KW-1185">Reference proteome</keyword>
<accession>A0A8X6N3B6</accession>
<reference evidence="2" key="1">
    <citation type="submission" date="2020-08" db="EMBL/GenBank/DDBJ databases">
        <title>Multicomponent nature underlies the extraordinary mechanical properties of spider dragline silk.</title>
        <authorList>
            <person name="Kono N."/>
            <person name="Nakamura H."/>
            <person name="Mori M."/>
            <person name="Yoshida Y."/>
            <person name="Ohtoshi R."/>
            <person name="Malay A.D."/>
            <person name="Moran D.A.P."/>
            <person name="Tomita M."/>
            <person name="Numata K."/>
            <person name="Arakawa K."/>
        </authorList>
    </citation>
    <scope>NUCLEOTIDE SEQUENCE</scope>
</reference>
<evidence type="ECO:0000256" key="1">
    <source>
        <dbReference type="SAM" id="MobiDB-lite"/>
    </source>
</evidence>
<sequence>MLKRKKKNNSTHGVASSTRIQLPASTYRLAVRKDYDIADCSLFPALSSPPSGTSSFRIRCPSIIAVKIFRRSDWVYVKQDSARIRTKQPTDEAFLPSATNSEKMAAVTSR</sequence>
<organism evidence="2 3">
    <name type="scientific">Nephila pilipes</name>
    <name type="common">Giant wood spider</name>
    <name type="synonym">Nephila maculata</name>
    <dbReference type="NCBI Taxonomy" id="299642"/>
    <lineage>
        <taxon>Eukaryota</taxon>
        <taxon>Metazoa</taxon>
        <taxon>Ecdysozoa</taxon>
        <taxon>Arthropoda</taxon>
        <taxon>Chelicerata</taxon>
        <taxon>Arachnida</taxon>
        <taxon>Araneae</taxon>
        <taxon>Araneomorphae</taxon>
        <taxon>Entelegynae</taxon>
        <taxon>Araneoidea</taxon>
        <taxon>Nephilidae</taxon>
        <taxon>Nephila</taxon>
    </lineage>
</organism>
<proteinExistence type="predicted"/>
<name>A0A8X6N3B6_NEPPI</name>
<feature type="region of interest" description="Disordered" evidence="1">
    <location>
        <begin position="89"/>
        <end position="110"/>
    </location>
</feature>
<gene>
    <name evidence="2" type="ORF">NPIL_671511</name>
</gene>
<comment type="caution">
    <text evidence="2">The sequence shown here is derived from an EMBL/GenBank/DDBJ whole genome shotgun (WGS) entry which is preliminary data.</text>
</comment>
<feature type="compositionally biased region" description="Polar residues" evidence="1">
    <location>
        <begin position="97"/>
        <end position="110"/>
    </location>
</feature>
<dbReference type="EMBL" id="BMAW01099695">
    <property type="protein sequence ID" value="GFS91231.1"/>
    <property type="molecule type" value="Genomic_DNA"/>
</dbReference>
<protein>
    <submittedName>
        <fullName evidence="2">Uncharacterized protein</fullName>
    </submittedName>
</protein>
<evidence type="ECO:0000313" key="2">
    <source>
        <dbReference type="EMBL" id="GFS91231.1"/>
    </source>
</evidence>